<dbReference type="InterPro" id="IPR037524">
    <property type="entry name" value="PA14/GLEYA"/>
</dbReference>
<evidence type="ECO:0000313" key="13">
    <source>
        <dbReference type="Proteomes" id="UP000250140"/>
    </source>
</evidence>
<dbReference type="SUPFAM" id="SSF51445">
    <property type="entry name" value="(Trans)glycosidases"/>
    <property type="match status" value="1"/>
</dbReference>
<dbReference type="Proteomes" id="UP000250140">
    <property type="component" value="Unassembled WGS sequence"/>
</dbReference>
<comment type="similarity">
    <text evidence="3 10">Belongs to the glycosyl hydrolase 3 family.</text>
</comment>
<dbReference type="UniPathway" id="UPA00696"/>
<dbReference type="SMART" id="SM00758">
    <property type="entry name" value="PA14"/>
    <property type="match status" value="1"/>
</dbReference>
<evidence type="ECO:0000256" key="5">
    <source>
        <dbReference type="ARBA" id="ARBA00023001"/>
    </source>
</evidence>
<comment type="catalytic activity">
    <reaction evidence="1 10">
        <text>Hydrolysis of terminal, non-reducing beta-D-glucosyl residues with release of beta-D-glucose.</text>
        <dbReference type="EC" id="3.2.1.21"/>
    </reaction>
</comment>
<organism evidence="12 13">
    <name type="scientific">Glonium stellatum</name>
    <dbReference type="NCBI Taxonomy" id="574774"/>
    <lineage>
        <taxon>Eukaryota</taxon>
        <taxon>Fungi</taxon>
        <taxon>Dikarya</taxon>
        <taxon>Ascomycota</taxon>
        <taxon>Pezizomycotina</taxon>
        <taxon>Dothideomycetes</taxon>
        <taxon>Pleosporomycetidae</taxon>
        <taxon>Gloniales</taxon>
        <taxon>Gloniaceae</taxon>
        <taxon>Glonium</taxon>
    </lineage>
</organism>
<evidence type="ECO:0000256" key="9">
    <source>
        <dbReference type="ARBA" id="ARBA00023326"/>
    </source>
</evidence>
<keyword evidence="8 10" id="KW-0326">Glycosidase</keyword>
<evidence type="ECO:0000256" key="10">
    <source>
        <dbReference type="RuleBase" id="RU361161"/>
    </source>
</evidence>
<dbReference type="Gene3D" id="2.60.40.10">
    <property type="entry name" value="Immunoglobulins"/>
    <property type="match status" value="1"/>
</dbReference>
<dbReference type="InterPro" id="IPR036881">
    <property type="entry name" value="Glyco_hydro_3_C_sf"/>
</dbReference>
<evidence type="ECO:0000313" key="12">
    <source>
        <dbReference type="EMBL" id="OCL05416.1"/>
    </source>
</evidence>
<evidence type="ECO:0000256" key="1">
    <source>
        <dbReference type="ARBA" id="ARBA00000448"/>
    </source>
</evidence>
<sequence>MKTFDVEEVLAQLTISEKVELLSGTDLWHTKSIPRLSIPAIRATDGPNGARGTRFFNGVPAACFPCGTAMGATWDTDLMRIAGELMGDEVKAKGGHVLLGPTVNIQRSPLGGRGFESFSEDPTLSGSIASAIVKGVQSKGVAATIKHYVCNDQEHERMSVNAVVTERALREIYLRPFQIVQREASPKAYMTAYNKVNGTHASENKKLITDILRNEWKFDGLVMSDWFGLYSAAEAVNAGLDLEMPGPPRLRGDQIMYALNSKKLSMHAVESCVSNVLRLVNYCCKLGIPENAPEGTINTPETASLLRRVASSSIVLLKNKGSILPFKKEKRIAVIGPNAKFATYSGGGSASLRPYYAITPYDAIKNQCKKVEYTLGAIAQKNLPELGNILRTTDGRLGCNMKFYKESPTSQNRTLLDELHVENTSIFLADWTHPQVEDDLYYADLEGTLTPEHDGIWDFGLTVRGTAQLFVDGELIVDNLTHQRSGNSFFGSGTVEERGSINLKAGRRHNFLVRFGSAPTSNYKTPSGVAPLNGGVNFGGFPRIDPEIEIQRAVKLAREVNQVVVCVGLNSEFESEGFDRSDMDLPGHINELILAIASVNANTAVVLQSGTPVTMPWIDEVKAVLQAWYGGNEYGNSIADVLFGTKNPSGKLSLSIPVRCEDNPAFLTFRSERGRVLYGEDVYVGYRFYEKAKRDVLFPFGHGLSYTTFEMKNLRVQKNEEMDKLEISVDIKNTGTIDGEQVVQVYVSQVAPSVQRPDKELRGFKKVMVPAGINKIVTCTVSLKYATSWWDEERDMWVAEKDGYRVLVGDSSANISLEATFELEKSSWWLGV</sequence>
<dbReference type="EMBL" id="KV750288">
    <property type="protein sequence ID" value="OCL05416.1"/>
    <property type="molecule type" value="Genomic_DNA"/>
</dbReference>
<keyword evidence="7 10" id="KW-0119">Carbohydrate metabolism</keyword>
<comment type="pathway">
    <text evidence="2 10">Glycan metabolism; cellulose degradation.</text>
</comment>
<dbReference type="Pfam" id="PF14310">
    <property type="entry name" value="Fn3-like"/>
    <property type="match status" value="1"/>
</dbReference>
<dbReference type="AlphaFoldDB" id="A0A8E2EV26"/>
<protein>
    <recommendedName>
        <fullName evidence="10">beta-glucosidase</fullName>
        <ecNumber evidence="10">3.2.1.21</ecNumber>
    </recommendedName>
</protein>
<dbReference type="EC" id="3.2.1.21" evidence="10"/>
<keyword evidence="6" id="KW-0325">Glycoprotein</keyword>
<dbReference type="InterPro" id="IPR001764">
    <property type="entry name" value="Glyco_hydro_3_N"/>
</dbReference>
<dbReference type="Pfam" id="PF07691">
    <property type="entry name" value="PA14"/>
    <property type="match status" value="1"/>
</dbReference>
<dbReference type="InterPro" id="IPR017853">
    <property type="entry name" value="GH"/>
</dbReference>
<dbReference type="InterPro" id="IPR026891">
    <property type="entry name" value="Fn3-like"/>
</dbReference>
<feature type="domain" description="PA14" evidence="11">
    <location>
        <begin position="394"/>
        <end position="554"/>
    </location>
</feature>
<dbReference type="InterPro" id="IPR002772">
    <property type="entry name" value="Glyco_hydro_3_C"/>
</dbReference>
<dbReference type="SMART" id="SM01217">
    <property type="entry name" value="Fn3_like"/>
    <property type="match status" value="1"/>
</dbReference>
<dbReference type="Pfam" id="PF00933">
    <property type="entry name" value="Glyco_hydro_3"/>
    <property type="match status" value="1"/>
</dbReference>
<keyword evidence="9 10" id="KW-0624">Polysaccharide degradation</keyword>
<keyword evidence="4 10" id="KW-0378">Hydrolase</keyword>
<evidence type="ECO:0000256" key="2">
    <source>
        <dbReference type="ARBA" id="ARBA00004987"/>
    </source>
</evidence>
<dbReference type="InterPro" id="IPR011658">
    <property type="entry name" value="PA14_dom"/>
</dbReference>
<evidence type="ECO:0000259" key="11">
    <source>
        <dbReference type="PROSITE" id="PS51820"/>
    </source>
</evidence>
<dbReference type="GO" id="GO:0030245">
    <property type="term" value="P:cellulose catabolic process"/>
    <property type="evidence" value="ECO:0007669"/>
    <property type="project" value="UniProtKB-UniPathway"/>
</dbReference>
<dbReference type="InterPro" id="IPR050288">
    <property type="entry name" value="Cellulose_deg_GH3"/>
</dbReference>
<dbReference type="PROSITE" id="PS51820">
    <property type="entry name" value="PA14"/>
    <property type="match status" value="1"/>
</dbReference>
<dbReference type="Gene3D" id="3.40.50.1700">
    <property type="entry name" value="Glycoside hydrolase family 3 C-terminal domain"/>
    <property type="match status" value="1"/>
</dbReference>
<dbReference type="SUPFAM" id="SSF52279">
    <property type="entry name" value="Beta-D-glucan exohydrolase, C-terminal domain"/>
    <property type="match status" value="1"/>
</dbReference>
<dbReference type="Pfam" id="PF01915">
    <property type="entry name" value="Glyco_hydro_3_C"/>
    <property type="match status" value="1"/>
</dbReference>
<dbReference type="PROSITE" id="PS00775">
    <property type="entry name" value="GLYCOSYL_HYDROL_F3"/>
    <property type="match status" value="1"/>
</dbReference>
<dbReference type="InterPro" id="IPR036962">
    <property type="entry name" value="Glyco_hydro_3_N_sf"/>
</dbReference>
<dbReference type="InterPro" id="IPR019800">
    <property type="entry name" value="Glyco_hydro_3_AS"/>
</dbReference>
<evidence type="ECO:0000256" key="7">
    <source>
        <dbReference type="ARBA" id="ARBA00023277"/>
    </source>
</evidence>
<evidence type="ECO:0000256" key="4">
    <source>
        <dbReference type="ARBA" id="ARBA00022801"/>
    </source>
</evidence>
<dbReference type="Gene3D" id="2.60.120.260">
    <property type="entry name" value="Galactose-binding domain-like"/>
    <property type="match status" value="1"/>
</dbReference>
<dbReference type="PANTHER" id="PTHR42715:SF27">
    <property type="entry name" value="BETA-GLUCOSIDASE-RELATED"/>
    <property type="match status" value="1"/>
</dbReference>
<proteinExistence type="inferred from homology"/>
<accession>A0A8E2EV26</accession>
<dbReference type="FunFam" id="3.20.20.300:FF:000006">
    <property type="entry name" value="Beta-glucosidase H"/>
    <property type="match status" value="1"/>
</dbReference>
<evidence type="ECO:0000256" key="3">
    <source>
        <dbReference type="ARBA" id="ARBA00005336"/>
    </source>
</evidence>
<keyword evidence="13" id="KW-1185">Reference proteome</keyword>
<dbReference type="InterPro" id="IPR013783">
    <property type="entry name" value="Ig-like_fold"/>
</dbReference>
<dbReference type="FunFam" id="2.60.40.10:FF:000495">
    <property type="entry name" value="Periplasmic beta-glucosidase"/>
    <property type="match status" value="1"/>
</dbReference>
<reference evidence="12 13" key="1">
    <citation type="journal article" date="2016" name="Nat. Commun.">
        <title>Ectomycorrhizal ecology is imprinted in the genome of the dominant symbiotic fungus Cenococcum geophilum.</title>
        <authorList>
            <consortium name="DOE Joint Genome Institute"/>
            <person name="Peter M."/>
            <person name="Kohler A."/>
            <person name="Ohm R.A."/>
            <person name="Kuo A."/>
            <person name="Krutzmann J."/>
            <person name="Morin E."/>
            <person name="Arend M."/>
            <person name="Barry K.W."/>
            <person name="Binder M."/>
            <person name="Choi C."/>
            <person name="Clum A."/>
            <person name="Copeland A."/>
            <person name="Grisel N."/>
            <person name="Haridas S."/>
            <person name="Kipfer T."/>
            <person name="LaButti K."/>
            <person name="Lindquist E."/>
            <person name="Lipzen A."/>
            <person name="Maire R."/>
            <person name="Meier B."/>
            <person name="Mihaltcheva S."/>
            <person name="Molinier V."/>
            <person name="Murat C."/>
            <person name="Poggeler S."/>
            <person name="Quandt C.A."/>
            <person name="Sperisen C."/>
            <person name="Tritt A."/>
            <person name="Tisserant E."/>
            <person name="Crous P.W."/>
            <person name="Henrissat B."/>
            <person name="Nehls U."/>
            <person name="Egli S."/>
            <person name="Spatafora J.W."/>
            <person name="Grigoriev I.V."/>
            <person name="Martin F.M."/>
        </authorList>
    </citation>
    <scope>NUCLEOTIDE SEQUENCE [LARGE SCALE GENOMIC DNA]</scope>
    <source>
        <strain evidence="12 13">CBS 207.34</strain>
    </source>
</reference>
<name>A0A8E2EV26_9PEZI</name>
<gene>
    <name evidence="12" type="ORF">AOQ84DRAFT_344798</name>
</gene>
<dbReference type="PRINTS" id="PR00133">
    <property type="entry name" value="GLHYDRLASE3"/>
</dbReference>
<evidence type="ECO:0000256" key="8">
    <source>
        <dbReference type="ARBA" id="ARBA00023295"/>
    </source>
</evidence>
<dbReference type="PANTHER" id="PTHR42715">
    <property type="entry name" value="BETA-GLUCOSIDASE"/>
    <property type="match status" value="1"/>
</dbReference>
<dbReference type="Gene3D" id="3.20.20.300">
    <property type="entry name" value="Glycoside hydrolase, family 3, N-terminal domain"/>
    <property type="match status" value="1"/>
</dbReference>
<dbReference type="OrthoDB" id="47059at2759"/>
<evidence type="ECO:0000256" key="6">
    <source>
        <dbReference type="ARBA" id="ARBA00023180"/>
    </source>
</evidence>
<keyword evidence="5" id="KW-0136">Cellulose degradation</keyword>
<dbReference type="GO" id="GO:0008422">
    <property type="term" value="F:beta-glucosidase activity"/>
    <property type="evidence" value="ECO:0007669"/>
    <property type="project" value="UniProtKB-EC"/>
</dbReference>